<dbReference type="STRING" id="49390.A0A068VKX5"/>
<dbReference type="GO" id="GO:0004185">
    <property type="term" value="F:serine-type carboxypeptidase activity"/>
    <property type="evidence" value="ECO:0007669"/>
    <property type="project" value="InterPro"/>
</dbReference>
<dbReference type="Gene3D" id="3.40.50.1820">
    <property type="entry name" value="alpha/beta hydrolase"/>
    <property type="match status" value="1"/>
</dbReference>
<reference evidence="3" key="1">
    <citation type="journal article" date="2014" name="Science">
        <title>The coffee genome provides insight into the convergent evolution of caffeine biosynthesis.</title>
        <authorList>
            <person name="Denoeud F."/>
            <person name="Carretero-Paulet L."/>
            <person name="Dereeper A."/>
            <person name="Droc G."/>
            <person name="Guyot R."/>
            <person name="Pietrella M."/>
            <person name="Zheng C."/>
            <person name="Alberti A."/>
            <person name="Anthony F."/>
            <person name="Aprea G."/>
            <person name="Aury J.M."/>
            <person name="Bento P."/>
            <person name="Bernard M."/>
            <person name="Bocs S."/>
            <person name="Campa C."/>
            <person name="Cenci A."/>
            <person name="Combes M.C."/>
            <person name="Crouzillat D."/>
            <person name="Da Silva C."/>
            <person name="Daddiego L."/>
            <person name="De Bellis F."/>
            <person name="Dussert S."/>
            <person name="Garsmeur O."/>
            <person name="Gayraud T."/>
            <person name="Guignon V."/>
            <person name="Jahn K."/>
            <person name="Jamilloux V."/>
            <person name="Joet T."/>
            <person name="Labadie K."/>
            <person name="Lan T."/>
            <person name="Leclercq J."/>
            <person name="Lepelley M."/>
            <person name="Leroy T."/>
            <person name="Li L.T."/>
            <person name="Librado P."/>
            <person name="Lopez L."/>
            <person name="Munoz A."/>
            <person name="Noel B."/>
            <person name="Pallavicini A."/>
            <person name="Perrotta G."/>
            <person name="Poncet V."/>
            <person name="Pot D."/>
            <person name="Priyono X."/>
            <person name="Rigoreau M."/>
            <person name="Rouard M."/>
            <person name="Rozas J."/>
            <person name="Tranchant-Dubreuil C."/>
            <person name="VanBuren R."/>
            <person name="Zhang Q."/>
            <person name="Andrade A.C."/>
            <person name="Argout X."/>
            <person name="Bertrand B."/>
            <person name="de Kochko A."/>
            <person name="Graziosi G."/>
            <person name="Henry R.J."/>
            <person name="Jayarama X."/>
            <person name="Ming R."/>
            <person name="Nagai C."/>
            <person name="Rounsley S."/>
            <person name="Sankoff D."/>
            <person name="Giuliano G."/>
            <person name="Albert V.A."/>
            <person name="Wincker P."/>
            <person name="Lashermes P."/>
        </authorList>
    </citation>
    <scope>NUCLEOTIDE SEQUENCE [LARGE SCALE GENOMIC DNA]</scope>
    <source>
        <strain evidence="3">cv. DH200-94</strain>
    </source>
</reference>
<evidence type="ECO:0000256" key="1">
    <source>
        <dbReference type="ARBA" id="ARBA00009431"/>
    </source>
</evidence>
<protein>
    <submittedName>
        <fullName evidence="2">DH200=94 genomic scaffold, scaffold_2843</fullName>
    </submittedName>
</protein>
<dbReference type="OMA" id="MRIRQFI"/>
<evidence type="ECO:0000313" key="2">
    <source>
        <dbReference type="EMBL" id="CDP21224.1"/>
    </source>
</evidence>
<dbReference type="GO" id="GO:0006508">
    <property type="term" value="P:proteolysis"/>
    <property type="evidence" value="ECO:0007669"/>
    <property type="project" value="InterPro"/>
</dbReference>
<dbReference type="SUPFAM" id="SSF53474">
    <property type="entry name" value="alpha/beta-Hydrolases"/>
    <property type="match status" value="1"/>
</dbReference>
<proteinExistence type="inferred from homology"/>
<dbReference type="InterPro" id="IPR029058">
    <property type="entry name" value="AB_hydrolase_fold"/>
</dbReference>
<dbReference type="PhylomeDB" id="A0A068VKX5"/>
<name>A0A068VKX5_COFCA</name>
<gene>
    <name evidence="2" type="ORF">GSCOC_T00010991001</name>
</gene>
<comment type="similarity">
    <text evidence="1">Belongs to the peptidase S10 family.</text>
</comment>
<sequence length="87" mass="9967">MMRIQDMRIRQFILVLKRVWKAADKVVALPGQPKGLKFDQYSGYVTVDPKTGKALFYYFAESENPSNKPRVLWPNGGTFTVIIIIFG</sequence>
<dbReference type="Pfam" id="PF00450">
    <property type="entry name" value="Peptidase_S10"/>
    <property type="match status" value="1"/>
</dbReference>
<dbReference type="OrthoDB" id="909649at2759"/>
<dbReference type="AlphaFoldDB" id="A0A068VKX5"/>
<evidence type="ECO:0000313" key="3">
    <source>
        <dbReference type="Proteomes" id="UP000295252"/>
    </source>
</evidence>
<dbReference type="EMBL" id="HG741927">
    <property type="protein sequence ID" value="CDP21224.1"/>
    <property type="molecule type" value="Genomic_DNA"/>
</dbReference>
<keyword evidence="3" id="KW-1185">Reference proteome</keyword>
<accession>A0A068VKX5</accession>
<dbReference type="Proteomes" id="UP000295252">
    <property type="component" value="Unassembled WGS sequence"/>
</dbReference>
<organism evidence="2 3">
    <name type="scientific">Coffea canephora</name>
    <name type="common">Robusta coffee</name>
    <dbReference type="NCBI Taxonomy" id="49390"/>
    <lineage>
        <taxon>Eukaryota</taxon>
        <taxon>Viridiplantae</taxon>
        <taxon>Streptophyta</taxon>
        <taxon>Embryophyta</taxon>
        <taxon>Tracheophyta</taxon>
        <taxon>Spermatophyta</taxon>
        <taxon>Magnoliopsida</taxon>
        <taxon>eudicotyledons</taxon>
        <taxon>Gunneridae</taxon>
        <taxon>Pentapetalae</taxon>
        <taxon>asterids</taxon>
        <taxon>lamiids</taxon>
        <taxon>Gentianales</taxon>
        <taxon>Rubiaceae</taxon>
        <taxon>Ixoroideae</taxon>
        <taxon>Gardenieae complex</taxon>
        <taxon>Bertiereae - Coffeeae clade</taxon>
        <taxon>Coffeeae</taxon>
        <taxon>Coffea</taxon>
    </lineage>
</organism>
<dbReference type="InterPro" id="IPR001563">
    <property type="entry name" value="Peptidase_S10"/>
</dbReference>
<dbReference type="InParanoid" id="A0A068VKX5"/>
<dbReference type="Gramene" id="CDP21224">
    <property type="protein sequence ID" value="CDP21224"/>
    <property type="gene ID" value="GSCOC_T00010991001"/>
</dbReference>